<feature type="compositionally biased region" description="Low complexity" evidence="1">
    <location>
        <begin position="36"/>
        <end position="46"/>
    </location>
</feature>
<feature type="domain" description="Solute-binding protein family 5" evidence="3">
    <location>
        <begin position="106"/>
        <end position="437"/>
    </location>
</feature>
<evidence type="ECO:0000259" key="3">
    <source>
        <dbReference type="Pfam" id="PF00496"/>
    </source>
</evidence>
<dbReference type="CDD" id="cd08501">
    <property type="entry name" value="PBP2_Lpqw"/>
    <property type="match status" value="1"/>
</dbReference>
<feature type="signal peptide" evidence="2">
    <location>
        <begin position="1"/>
        <end position="23"/>
    </location>
</feature>
<dbReference type="Proteomes" id="UP000199213">
    <property type="component" value="Unassembled WGS sequence"/>
</dbReference>
<dbReference type="AlphaFoldDB" id="A0A1G8VX70"/>
<reference evidence="5" key="1">
    <citation type="submission" date="2016-10" db="EMBL/GenBank/DDBJ databases">
        <authorList>
            <person name="Varghese N."/>
            <person name="Submissions S."/>
        </authorList>
    </citation>
    <scope>NUCLEOTIDE SEQUENCE [LARGE SCALE GENOMIC DNA]</scope>
    <source>
        <strain evidence="5">DSM 45460</strain>
    </source>
</reference>
<name>A0A1G8VX70_ACTMZ</name>
<keyword evidence="5" id="KW-1185">Reference proteome</keyword>
<sequence>MYRTRRRVLPVVSLLLVSLTVLAGCTNAPPPPLVESTSPTPSSDLPTEPPKPKVVVASVDELRGGFNPHVLADQSPVTDALAELMLPSVFVPGKNGERVLNETLMKSAEVVEDTEKFTVRYRIRTAAGWSDGAPLAAEDFVYLWEQLRSQPGVINPVGYRLISNVESRQGGKTVRVTFDEPYPGWKSLFDHLLPAHLLKDAPGGWADTLDYGYPASGGPFAIRTFDLDRGEVVLMRNERYWGDPARSNRIVLRKAARAENMTALRSGNVQVGMFSADSATMEALRALGEDVQLTTMPLPVTNTLLLRPNSPQLEDVRVRRAVLAALDRQELIDTGTGGGPAANLPAHAQVLAPSQPGYVPTEPSGEATEGPAPKRVEQLLTEAGYQHSGGSWMRNGSPLNLVIAAQFREDSHEAIANSVAEQLNEQDIQTTVVTPKGDELYRTMLTTDPGVQDPPSSAGIDLAVVSRPVNTDPAATMAAQWGCPAVDPDTGRTSRFNMVGFCDQLLQPTIEAATTGEVPFRRASGRVEPVLWSAAVALPLYQEAQVLAVRREVSGVHDGPGFAGPFSSAGEWVGAPGESYDW</sequence>
<keyword evidence="2" id="KW-0732">Signal</keyword>
<dbReference type="PANTHER" id="PTHR30290:SF65">
    <property type="entry name" value="MONOACYL PHOSPHATIDYLINOSITOL TETRAMANNOSIDE-BINDING PROTEIN LPQW-RELATED"/>
    <property type="match status" value="1"/>
</dbReference>
<dbReference type="Pfam" id="PF00496">
    <property type="entry name" value="SBP_bac_5"/>
    <property type="match status" value="1"/>
</dbReference>
<feature type="chain" id="PRO_5039009907" evidence="2">
    <location>
        <begin position="24"/>
        <end position="582"/>
    </location>
</feature>
<feature type="region of interest" description="Disordered" evidence="1">
    <location>
        <begin position="27"/>
        <end position="52"/>
    </location>
</feature>
<evidence type="ECO:0000313" key="5">
    <source>
        <dbReference type="Proteomes" id="UP000199213"/>
    </source>
</evidence>
<organism evidence="4 5">
    <name type="scientific">Actinopolyspora mzabensis</name>
    <dbReference type="NCBI Taxonomy" id="995066"/>
    <lineage>
        <taxon>Bacteria</taxon>
        <taxon>Bacillati</taxon>
        <taxon>Actinomycetota</taxon>
        <taxon>Actinomycetes</taxon>
        <taxon>Actinopolysporales</taxon>
        <taxon>Actinopolysporaceae</taxon>
        <taxon>Actinopolyspora</taxon>
    </lineage>
</organism>
<protein>
    <submittedName>
        <fullName evidence="4">ABC-type transport system, substrate-binding protein</fullName>
    </submittedName>
</protein>
<dbReference type="PROSITE" id="PS51257">
    <property type="entry name" value="PROKAR_LIPOPROTEIN"/>
    <property type="match status" value="1"/>
</dbReference>
<dbReference type="Gene3D" id="3.90.76.10">
    <property type="entry name" value="Dipeptide-binding Protein, Domain 1"/>
    <property type="match status" value="1"/>
</dbReference>
<evidence type="ECO:0000256" key="2">
    <source>
        <dbReference type="SAM" id="SignalP"/>
    </source>
</evidence>
<accession>A0A1G8VX70</accession>
<dbReference type="SUPFAM" id="SSF53850">
    <property type="entry name" value="Periplasmic binding protein-like II"/>
    <property type="match status" value="1"/>
</dbReference>
<dbReference type="InterPro" id="IPR039424">
    <property type="entry name" value="SBP_5"/>
</dbReference>
<proteinExistence type="predicted"/>
<dbReference type="InterPro" id="IPR000914">
    <property type="entry name" value="SBP_5_dom"/>
</dbReference>
<dbReference type="EMBL" id="FNFM01000001">
    <property type="protein sequence ID" value="SDJ70085.1"/>
    <property type="molecule type" value="Genomic_DNA"/>
</dbReference>
<dbReference type="GO" id="GO:1904680">
    <property type="term" value="F:peptide transmembrane transporter activity"/>
    <property type="evidence" value="ECO:0007669"/>
    <property type="project" value="TreeGrafter"/>
</dbReference>
<evidence type="ECO:0000313" key="4">
    <source>
        <dbReference type="EMBL" id="SDJ70085.1"/>
    </source>
</evidence>
<evidence type="ECO:0000256" key="1">
    <source>
        <dbReference type="SAM" id="MobiDB-lite"/>
    </source>
</evidence>
<dbReference type="Gene3D" id="3.10.105.10">
    <property type="entry name" value="Dipeptide-binding Protein, Domain 3"/>
    <property type="match status" value="1"/>
</dbReference>
<dbReference type="PANTHER" id="PTHR30290">
    <property type="entry name" value="PERIPLASMIC BINDING COMPONENT OF ABC TRANSPORTER"/>
    <property type="match status" value="1"/>
</dbReference>
<gene>
    <name evidence="4" type="ORF">SAMN04487820_101363</name>
</gene>
<dbReference type="GO" id="GO:0015833">
    <property type="term" value="P:peptide transport"/>
    <property type="evidence" value="ECO:0007669"/>
    <property type="project" value="TreeGrafter"/>
</dbReference>